<comment type="caution">
    <text evidence="3">The sequence shown here is derived from an EMBL/GenBank/DDBJ whole genome shotgun (WGS) entry which is preliminary data.</text>
</comment>
<proteinExistence type="predicted"/>
<feature type="transmembrane region" description="Helical" evidence="2">
    <location>
        <begin position="32"/>
        <end position="53"/>
    </location>
</feature>
<dbReference type="OrthoDB" id="234877at2"/>
<dbReference type="Proteomes" id="UP000315010">
    <property type="component" value="Unassembled WGS sequence"/>
</dbReference>
<dbReference type="AlphaFoldDB" id="A0A5C5YY53"/>
<sequence>MKFVILAILILVLIGFFVVVWKARHNWRWFHIVAVILNMILAIVFLFPTAGVLKSRQAWHKVKEELEVRAAKAELEQEQLKLGDPTNPAAGKGYVAVADELAEIAVEAGRVWRSLAMQSNDLQGVVLAQNQAASDVPPELAGGVAEAGGDGEAVAGPVAPQPLLPVGLVVYGFGEQAMPNSTMFLPVFYLGEFQVTASTPTQVTVVPTMPLEPAQQDAISSGQARSWSLYELLPLDGHKMFVREGSEQNDESQFGLMDEQLLNQLFSNRVKPESLQRYIRDGGRSLPDDPPASRWTQVEFTKKYKIEVDSPEQRGALDGGFFDGNGRAVDSRLQRAEDNEVPFNVGDVITVKEEAADMLMDEGVAKLKNQFYVRPLNDYRFGLRSVRLQLDQLATRKKEVEDQSRVLQDAIAATDSMLTSNQAIKLKLEQDLKQRQVEKVAIREYHDTVEKEVKETRERLVRLYNSNQKLEQELTHIELAIQNRIDSLSLNP</sequence>
<keyword evidence="4" id="KW-1185">Reference proteome</keyword>
<feature type="coiled-coil region" evidence="1">
    <location>
        <begin position="383"/>
        <end position="410"/>
    </location>
</feature>
<dbReference type="RefSeq" id="WP_146394966.1">
    <property type="nucleotide sequence ID" value="NZ_SJPJ01000001.1"/>
</dbReference>
<protein>
    <submittedName>
        <fullName evidence="3">Uncharacterized protein</fullName>
    </submittedName>
</protein>
<evidence type="ECO:0000256" key="2">
    <source>
        <dbReference type="SAM" id="Phobius"/>
    </source>
</evidence>
<keyword evidence="2" id="KW-1133">Transmembrane helix</keyword>
<reference evidence="3 4" key="1">
    <citation type="submission" date="2019-02" db="EMBL/GenBank/DDBJ databases">
        <title>Deep-cultivation of Planctomycetes and their phenomic and genomic characterization uncovers novel biology.</title>
        <authorList>
            <person name="Wiegand S."/>
            <person name="Jogler M."/>
            <person name="Boedeker C."/>
            <person name="Pinto D."/>
            <person name="Vollmers J."/>
            <person name="Rivas-Marin E."/>
            <person name="Kohn T."/>
            <person name="Peeters S.H."/>
            <person name="Heuer A."/>
            <person name="Rast P."/>
            <person name="Oberbeckmann S."/>
            <person name="Bunk B."/>
            <person name="Jeske O."/>
            <person name="Meyerdierks A."/>
            <person name="Storesund J.E."/>
            <person name="Kallscheuer N."/>
            <person name="Luecker S."/>
            <person name="Lage O.M."/>
            <person name="Pohl T."/>
            <person name="Merkel B.J."/>
            <person name="Hornburger P."/>
            <person name="Mueller R.-W."/>
            <person name="Bruemmer F."/>
            <person name="Labrenz M."/>
            <person name="Spormann A.M."/>
            <person name="Op Den Camp H."/>
            <person name="Overmann J."/>
            <person name="Amann R."/>
            <person name="Jetten M.S.M."/>
            <person name="Mascher T."/>
            <person name="Medema M.H."/>
            <person name="Devos D.P."/>
            <person name="Kaster A.-K."/>
            <person name="Ovreas L."/>
            <person name="Rohde M."/>
            <person name="Galperin M.Y."/>
            <person name="Jogler C."/>
        </authorList>
    </citation>
    <scope>NUCLEOTIDE SEQUENCE [LARGE SCALE GENOMIC DNA]</scope>
    <source>
        <strain evidence="3 4">CA13</strain>
    </source>
</reference>
<name>A0A5C5YY53_9BACT</name>
<evidence type="ECO:0000313" key="3">
    <source>
        <dbReference type="EMBL" id="TWT79840.1"/>
    </source>
</evidence>
<keyword evidence="1" id="KW-0175">Coiled coil</keyword>
<gene>
    <name evidence="3" type="ORF">CA13_12470</name>
</gene>
<keyword evidence="2" id="KW-0472">Membrane</keyword>
<feature type="coiled-coil region" evidence="1">
    <location>
        <begin position="56"/>
        <end position="83"/>
    </location>
</feature>
<organism evidence="3 4">
    <name type="scientific">Novipirellula herctigrandis</name>
    <dbReference type="NCBI Taxonomy" id="2527986"/>
    <lineage>
        <taxon>Bacteria</taxon>
        <taxon>Pseudomonadati</taxon>
        <taxon>Planctomycetota</taxon>
        <taxon>Planctomycetia</taxon>
        <taxon>Pirellulales</taxon>
        <taxon>Pirellulaceae</taxon>
        <taxon>Novipirellula</taxon>
    </lineage>
</organism>
<keyword evidence="2" id="KW-0812">Transmembrane</keyword>
<feature type="coiled-coil region" evidence="1">
    <location>
        <begin position="446"/>
        <end position="480"/>
    </location>
</feature>
<evidence type="ECO:0000313" key="4">
    <source>
        <dbReference type="Proteomes" id="UP000315010"/>
    </source>
</evidence>
<accession>A0A5C5YY53</accession>
<evidence type="ECO:0000256" key="1">
    <source>
        <dbReference type="SAM" id="Coils"/>
    </source>
</evidence>
<dbReference type="EMBL" id="SJPJ01000001">
    <property type="protein sequence ID" value="TWT79840.1"/>
    <property type="molecule type" value="Genomic_DNA"/>
</dbReference>